<gene>
    <name evidence="1" type="ORF">Tco_1112771</name>
</gene>
<comment type="caution">
    <text evidence="1">The sequence shown here is derived from an EMBL/GenBank/DDBJ whole genome shotgun (WGS) entry which is preliminary data.</text>
</comment>
<evidence type="ECO:0000313" key="2">
    <source>
        <dbReference type="Proteomes" id="UP001151760"/>
    </source>
</evidence>
<sequence>MEEVGCLRLVTSLSFSTTGGGIRGPSYETPLRVVIALASFLGFGMVLLGKELELEGGFVWVVLDKLDLTVLIKVCSLGFVLKFRFGTLYKRVLVGLEHLLIETRGFIWTCHIGGWFLWRKLPTVQFVEIVDVIMKNRRSFPLRVNGQRSSLIVIYPRVKAGFCCISNRIISIVLVAFRENHGEDIVDGSPLKRSHASLKASLKASFGFWSSQVRIDLGGSLSNQSRASPSREKGKSKSFIEVFELRDVKR</sequence>
<reference evidence="1" key="2">
    <citation type="submission" date="2022-01" db="EMBL/GenBank/DDBJ databases">
        <authorList>
            <person name="Yamashiro T."/>
            <person name="Shiraishi A."/>
            <person name="Satake H."/>
            <person name="Nakayama K."/>
        </authorList>
    </citation>
    <scope>NUCLEOTIDE SEQUENCE</scope>
</reference>
<accession>A0ABQ5ITA5</accession>
<dbReference type="Proteomes" id="UP001151760">
    <property type="component" value="Unassembled WGS sequence"/>
</dbReference>
<evidence type="ECO:0000313" key="1">
    <source>
        <dbReference type="EMBL" id="GJU02433.1"/>
    </source>
</evidence>
<proteinExistence type="predicted"/>
<protein>
    <submittedName>
        <fullName evidence="1">Uncharacterized protein</fullName>
    </submittedName>
</protein>
<dbReference type="EMBL" id="BQNB010021059">
    <property type="protein sequence ID" value="GJU02433.1"/>
    <property type="molecule type" value="Genomic_DNA"/>
</dbReference>
<organism evidence="1 2">
    <name type="scientific">Tanacetum coccineum</name>
    <dbReference type="NCBI Taxonomy" id="301880"/>
    <lineage>
        <taxon>Eukaryota</taxon>
        <taxon>Viridiplantae</taxon>
        <taxon>Streptophyta</taxon>
        <taxon>Embryophyta</taxon>
        <taxon>Tracheophyta</taxon>
        <taxon>Spermatophyta</taxon>
        <taxon>Magnoliopsida</taxon>
        <taxon>eudicotyledons</taxon>
        <taxon>Gunneridae</taxon>
        <taxon>Pentapetalae</taxon>
        <taxon>asterids</taxon>
        <taxon>campanulids</taxon>
        <taxon>Asterales</taxon>
        <taxon>Asteraceae</taxon>
        <taxon>Asteroideae</taxon>
        <taxon>Anthemideae</taxon>
        <taxon>Anthemidinae</taxon>
        <taxon>Tanacetum</taxon>
    </lineage>
</organism>
<name>A0ABQ5ITA5_9ASTR</name>
<keyword evidence="2" id="KW-1185">Reference proteome</keyword>
<reference evidence="1" key="1">
    <citation type="journal article" date="2022" name="Int. J. Mol. Sci.">
        <title>Draft Genome of Tanacetum Coccineum: Genomic Comparison of Closely Related Tanacetum-Family Plants.</title>
        <authorList>
            <person name="Yamashiro T."/>
            <person name="Shiraishi A."/>
            <person name="Nakayama K."/>
            <person name="Satake H."/>
        </authorList>
    </citation>
    <scope>NUCLEOTIDE SEQUENCE</scope>
</reference>